<dbReference type="Pfam" id="PF20256">
    <property type="entry name" value="MoCoBD_2"/>
    <property type="match status" value="1"/>
</dbReference>
<dbReference type="Gene3D" id="3.90.1170.50">
    <property type="entry name" value="Aldehyde oxidase/xanthine dehydrogenase, a/b hammerhead"/>
    <property type="match status" value="1"/>
</dbReference>
<dbReference type="GO" id="GO:0005506">
    <property type="term" value="F:iron ion binding"/>
    <property type="evidence" value="ECO:0007669"/>
    <property type="project" value="InterPro"/>
</dbReference>
<evidence type="ECO:0000259" key="3">
    <source>
        <dbReference type="SMART" id="SM01008"/>
    </source>
</evidence>
<keyword evidence="5" id="KW-1185">Reference proteome</keyword>
<dbReference type="Pfam" id="PF01315">
    <property type="entry name" value="Ald_Xan_dh_C"/>
    <property type="match status" value="1"/>
</dbReference>
<dbReference type="InterPro" id="IPR037165">
    <property type="entry name" value="AldOxase/xan_DH_Mopterin-bd_sf"/>
</dbReference>
<protein>
    <submittedName>
        <fullName evidence="4">Xanthine dehydrogenase family protein molybdopterin-binding subunit</fullName>
    </submittedName>
</protein>
<dbReference type="SUPFAM" id="SSF56003">
    <property type="entry name" value="Molybdenum cofactor-binding domain"/>
    <property type="match status" value="1"/>
</dbReference>
<dbReference type="InterPro" id="IPR016208">
    <property type="entry name" value="Ald_Oxase/xanthine_DH-like"/>
</dbReference>
<accession>A0A9X2PD62</accession>
<comment type="caution">
    <text evidence="4">The sequence shown here is derived from an EMBL/GenBank/DDBJ whole genome shotgun (WGS) entry which is preliminary data.</text>
</comment>
<keyword evidence="2" id="KW-0560">Oxidoreductase</keyword>
<proteinExistence type="predicted"/>
<dbReference type="SUPFAM" id="SSF54665">
    <property type="entry name" value="CO dehydrogenase molybdoprotein N-domain-like"/>
    <property type="match status" value="1"/>
</dbReference>
<dbReference type="InterPro" id="IPR036856">
    <property type="entry name" value="Ald_Oxase/Xan_DH_a/b_sf"/>
</dbReference>
<dbReference type="InterPro" id="IPR008274">
    <property type="entry name" value="AldOxase/xan_DH_MoCoBD1"/>
</dbReference>
<sequence>MARSPVIGASVPRIEDRPLVRGRGRFVGDINFPRQLHMRIVRSPIAHGRLLGVDAAAARAMPGVVAIWTGADLEGVSPIDFREGPNEKLAPFRQPILARDTVRYVGEPVAAVFAEDAYLAEDAAETVTLDIEELPPILAADEAPGSFSPGHSTEATLCTQDYGDIADAFARAHAVVELDLKVGRHSGVPMETRGAVGRYDAARDALELHGAAKVPHKNREFIARMLGRPQVGIHCFEPHVGGGFGIRGELYPEDMLVLLAALRLDRPVKWIEDRREHLMAANHSRQQRHRIRAAVDVEGHLLGIENEFFHDQGAYVRTHGTRVADSTCGLLPGPYRLPAYRALGHFRLTNKTPAATYRSPARYETNFVRERLMDAIAVRLGLPPLEVRRRNLISSDEMPFARPLAALGEHVVYDSGDYAGLLDKSLAAFGWEEHCAGLAARRARGEKVGAAVAMFVEKSGLGPTDGVRVVVDVSGSVEVITGGASVGQGFETIIAQICAEELGVDYAQIRVTHGRTDRIEFGVGAHASRASVMTGNATAIAAAKVRAKAIDMAAELMQAPPDRLDIVAGCVVRTDQPDGPSIDLATVAKALVPAAKTRGGREPGLSADGWFDTAHQTYPYGLQIASVKVDEETGAIAIERLLIAYDIGRAINPMLVRGQIVGGFAQGLGGAIYEEFSYDERGEPLSVTFADYLIPTAAETPAIEVLLTEDAPSPCNPLGIKGAGEAGISAVGAVIASAVDQALGMDGLVVQLPLTPQRLKAAIERHRGITTR</sequence>
<dbReference type="Pfam" id="PF02738">
    <property type="entry name" value="MoCoBD_1"/>
    <property type="match status" value="1"/>
</dbReference>
<evidence type="ECO:0000313" key="4">
    <source>
        <dbReference type="EMBL" id="MCS0496559.1"/>
    </source>
</evidence>
<gene>
    <name evidence="4" type="ORF">NVS89_15765</name>
</gene>
<evidence type="ECO:0000256" key="1">
    <source>
        <dbReference type="ARBA" id="ARBA00022505"/>
    </source>
</evidence>
<dbReference type="PANTHER" id="PTHR11908:SF132">
    <property type="entry name" value="ALDEHYDE OXIDASE 1-RELATED"/>
    <property type="match status" value="1"/>
</dbReference>
<organism evidence="4 5">
    <name type="scientific">Ancylobacter mangrovi</name>
    <dbReference type="NCBI Taxonomy" id="2972472"/>
    <lineage>
        <taxon>Bacteria</taxon>
        <taxon>Pseudomonadati</taxon>
        <taxon>Pseudomonadota</taxon>
        <taxon>Alphaproteobacteria</taxon>
        <taxon>Hyphomicrobiales</taxon>
        <taxon>Xanthobacteraceae</taxon>
        <taxon>Ancylobacter</taxon>
    </lineage>
</organism>
<dbReference type="GO" id="GO:0016491">
    <property type="term" value="F:oxidoreductase activity"/>
    <property type="evidence" value="ECO:0007669"/>
    <property type="project" value="UniProtKB-KW"/>
</dbReference>
<reference evidence="4" key="1">
    <citation type="submission" date="2022-08" db="EMBL/GenBank/DDBJ databases">
        <authorList>
            <person name="Li F."/>
        </authorList>
    </citation>
    <scope>NUCLEOTIDE SEQUENCE</scope>
    <source>
        <strain evidence="4">MQZ15Z-1</strain>
    </source>
</reference>
<dbReference type="Gene3D" id="3.30.365.10">
    <property type="entry name" value="Aldehyde oxidase/xanthine dehydrogenase, molybdopterin binding domain"/>
    <property type="match status" value="4"/>
</dbReference>
<keyword evidence="1" id="KW-0500">Molybdenum</keyword>
<dbReference type="PANTHER" id="PTHR11908">
    <property type="entry name" value="XANTHINE DEHYDROGENASE"/>
    <property type="match status" value="1"/>
</dbReference>
<feature type="domain" description="Aldehyde oxidase/xanthine dehydrogenase a/b hammerhead" evidence="3">
    <location>
        <begin position="21"/>
        <end position="135"/>
    </location>
</feature>
<dbReference type="EMBL" id="JANTHZ010000007">
    <property type="protein sequence ID" value="MCS0496559.1"/>
    <property type="molecule type" value="Genomic_DNA"/>
</dbReference>
<dbReference type="RefSeq" id="WP_258733721.1">
    <property type="nucleotide sequence ID" value="NZ_JANTHZ010000007.1"/>
</dbReference>
<dbReference type="InterPro" id="IPR000674">
    <property type="entry name" value="Ald_Oxase/Xan_DH_a/b"/>
</dbReference>
<evidence type="ECO:0000313" key="5">
    <source>
        <dbReference type="Proteomes" id="UP001151088"/>
    </source>
</evidence>
<dbReference type="InterPro" id="IPR046867">
    <property type="entry name" value="AldOxase/xan_DH_MoCoBD2"/>
</dbReference>
<dbReference type="Proteomes" id="UP001151088">
    <property type="component" value="Unassembled WGS sequence"/>
</dbReference>
<name>A0A9X2PD62_9HYPH</name>
<dbReference type="SMART" id="SM01008">
    <property type="entry name" value="Ald_Xan_dh_C"/>
    <property type="match status" value="1"/>
</dbReference>
<evidence type="ECO:0000256" key="2">
    <source>
        <dbReference type="ARBA" id="ARBA00023002"/>
    </source>
</evidence>
<dbReference type="AlphaFoldDB" id="A0A9X2PD62"/>